<dbReference type="Gene3D" id="3.40.190.10">
    <property type="entry name" value="Periplasmic binding protein-like II"/>
    <property type="match status" value="1"/>
</dbReference>
<reference evidence="1 2" key="1">
    <citation type="submission" date="2017-02" db="EMBL/GenBank/DDBJ databases">
        <authorList>
            <person name="Peterson S.W."/>
        </authorList>
    </citation>
    <scope>NUCLEOTIDE SEQUENCE [LARGE SCALE GENOMIC DNA]</scope>
    <source>
        <strain evidence="1 2">ATCC 700028</strain>
    </source>
</reference>
<dbReference type="RefSeq" id="WP_078693767.1">
    <property type="nucleotide sequence ID" value="NZ_FUWX01000009.1"/>
</dbReference>
<keyword evidence="2" id="KW-1185">Reference proteome</keyword>
<name>A0A1T4MQ80_9FUSO</name>
<sequence length="297" mass="35363">MKKIFIILFSLFYLGCFSEKKELLIGIDNYESSNMLYMAQEMGYLDNNFKIIRFSTRDDNTTSFYMENLDIIYSTLFNSMYYYTPQNKSKIFYFTLLAYPEDGLIVKEKNMNLTGKKIGIEINNREYYNGIQKLISKKDFKGVELVSVMEKEGLDLYNSGKIDGIFVHKNEMDELLKEKKGFLYKNKTIESTKIEVFIASESTLKTRKKNLKNLILAWNKVLEFKKQNPKVFEEIYYKIEKKYGNFESISRNHNFLTLEENYNFIKSKNFQKAFFNHEKDLKKQIPIKDLYTEEVLE</sequence>
<protein>
    <submittedName>
        <fullName evidence="1">ABC-type nitrate/sulfonate/bicarbonate transport system, substrate-binding protein</fullName>
    </submittedName>
</protein>
<gene>
    <name evidence="1" type="ORF">SAMN02745174_01269</name>
</gene>
<evidence type="ECO:0000313" key="2">
    <source>
        <dbReference type="Proteomes" id="UP000191153"/>
    </source>
</evidence>
<dbReference type="Proteomes" id="UP000191153">
    <property type="component" value="Unassembled WGS sequence"/>
</dbReference>
<dbReference type="EMBL" id="FUWX01000009">
    <property type="protein sequence ID" value="SJZ68944.1"/>
    <property type="molecule type" value="Genomic_DNA"/>
</dbReference>
<accession>A0A1T4MQ80</accession>
<dbReference type="AlphaFoldDB" id="A0A1T4MQ80"/>
<dbReference type="STRING" id="180163.SAMN02745174_01269"/>
<proteinExistence type="predicted"/>
<dbReference type="SUPFAM" id="SSF53850">
    <property type="entry name" value="Periplasmic binding protein-like II"/>
    <property type="match status" value="1"/>
</dbReference>
<organism evidence="1 2">
    <name type="scientific">Cetobacterium ceti</name>
    <dbReference type="NCBI Taxonomy" id="180163"/>
    <lineage>
        <taxon>Bacteria</taxon>
        <taxon>Fusobacteriati</taxon>
        <taxon>Fusobacteriota</taxon>
        <taxon>Fusobacteriia</taxon>
        <taxon>Fusobacteriales</taxon>
        <taxon>Fusobacteriaceae</taxon>
        <taxon>Cetobacterium</taxon>
    </lineage>
</organism>
<evidence type="ECO:0000313" key="1">
    <source>
        <dbReference type="EMBL" id="SJZ68944.1"/>
    </source>
</evidence>
<dbReference type="OrthoDB" id="5348911at2"/>